<feature type="compositionally biased region" description="Polar residues" evidence="5">
    <location>
        <begin position="745"/>
        <end position="755"/>
    </location>
</feature>
<evidence type="ECO:0000256" key="2">
    <source>
        <dbReference type="ARBA" id="ARBA00022801"/>
    </source>
</evidence>
<dbReference type="Gene3D" id="3.60.10.10">
    <property type="entry name" value="Endonuclease/exonuclease/phosphatase"/>
    <property type="match status" value="1"/>
</dbReference>
<feature type="region of interest" description="Disordered" evidence="5">
    <location>
        <begin position="734"/>
        <end position="755"/>
    </location>
</feature>
<name>A0A1Q9CMD5_SYMMI</name>
<evidence type="ECO:0000313" key="7">
    <source>
        <dbReference type="EMBL" id="OLP84080.1"/>
    </source>
</evidence>
<dbReference type="PANTHER" id="PTHR18934:SF99">
    <property type="entry name" value="ATP-DEPENDENT RNA HELICASE DHX37-RELATED"/>
    <property type="match status" value="1"/>
</dbReference>
<dbReference type="PROSITE" id="PS51192">
    <property type="entry name" value="HELICASE_ATP_BIND_1"/>
    <property type="match status" value="1"/>
</dbReference>
<evidence type="ECO:0000256" key="3">
    <source>
        <dbReference type="ARBA" id="ARBA00022806"/>
    </source>
</evidence>
<evidence type="ECO:0000256" key="4">
    <source>
        <dbReference type="ARBA" id="ARBA00022840"/>
    </source>
</evidence>
<keyword evidence="1" id="KW-0547">Nucleotide-binding</keyword>
<evidence type="ECO:0000313" key="8">
    <source>
        <dbReference type="Proteomes" id="UP000186817"/>
    </source>
</evidence>
<dbReference type="GO" id="GO:0016787">
    <property type="term" value="F:hydrolase activity"/>
    <property type="evidence" value="ECO:0007669"/>
    <property type="project" value="UniProtKB-KW"/>
</dbReference>
<dbReference type="SUPFAM" id="SSF52540">
    <property type="entry name" value="P-loop containing nucleoside triphosphate hydrolases"/>
    <property type="match status" value="1"/>
</dbReference>
<gene>
    <name evidence="7" type="primary">rha-1</name>
    <name evidence="7" type="ORF">AK812_SmicGene35094</name>
</gene>
<dbReference type="SMART" id="SM00487">
    <property type="entry name" value="DEXDc"/>
    <property type="match status" value="1"/>
</dbReference>
<keyword evidence="2" id="KW-0378">Hydrolase</keyword>
<organism evidence="7 8">
    <name type="scientific">Symbiodinium microadriaticum</name>
    <name type="common">Dinoflagellate</name>
    <name type="synonym">Zooxanthella microadriatica</name>
    <dbReference type="NCBI Taxonomy" id="2951"/>
    <lineage>
        <taxon>Eukaryota</taxon>
        <taxon>Sar</taxon>
        <taxon>Alveolata</taxon>
        <taxon>Dinophyceae</taxon>
        <taxon>Suessiales</taxon>
        <taxon>Symbiodiniaceae</taxon>
        <taxon>Symbiodinium</taxon>
    </lineage>
</organism>
<evidence type="ECO:0000259" key="6">
    <source>
        <dbReference type="PROSITE" id="PS51192"/>
    </source>
</evidence>
<feature type="compositionally biased region" description="Gly residues" evidence="5">
    <location>
        <begin position="1617"/>
        <end position="1629"/>
    </location>
</feature>
<keyword evidence="4" id="KW-0067">ATP-binding</keyword>
<feature type="compositionally biased region" description="Basic and acidic residues" evidence="5">
    <location>
        <begin position="1600"/>
        <end position="1612"/>
    </location>
</feature>
<dbReference type="Proteomes" id="UP000186817">
    <property type="component" value="Unassembled WGS sequence"/>
</dbReference>
<feature type="region of interest" description="Disordered" evidence="5">
    <location>
        <begin position="1595"/>
        <end position="1648"/>
    </location>
</feature>
<accession>A0A1Q9CMD5</accession>
<sequence length="1900" mass="212383">MLRSVHGNSRHRPPRSPSPDFNRALTGRDRQKALFRAGVKSFRREAANLRVSASRVFLPAPQPKARRDAQGVCVPYGQRTSAALPTDFQRFRRPLLRPAEPPWKEKAEARFLSDGTAQPSAPPSISQVWSPAVGRTKEEARAQAAEKKRAYEWSHEPQVKKVLPIQEKRDEVMPVLCGDSLVVCLVGETGSGKSTQVPQMILEEAAGTRTQPRRVAALNLAHRVASELGEQLGDSVGYRIGGDSSRGKYIDFCTVGYILQLFLNAPEEFGEYTHIVLDEVHERSAESDMLCLVVRLLAKHRFEGTRLVIMSATLQSDLFAHYFGDICRYPVGRVHVGSRCFPVKELSRSLGKRLRCEGIINSRAKAHTGSKATGDKLHPIILELLEVIAKPASTILVFLPGIAEISSLWQACFDSLEAKFLEESNAFKIFPLHSMVPREEQEGQDSYYKGKRLTCDPQYNYTKMATTPASPAPRLRILSWNCSGLTQVLFEELKLHLRLHPCIQVVCLQETHRAFLNEWTADGWTFIHSAAAKAHQGGVLLGFRDTFCSKESLRWQEVHPGRMLHVRCFAQDQHLDFIGLYQHVLPFDSKELEKALVKRRQLWGKLDSLLQSFPLRSSVVVAGDFNSNLCSNGSCIGHSVLHNSAKKSVIEERLWLSGMLASHQLAALNSWSRKLPTYVHPSGSSQIDWILVRTALADRQAKQCVPKEAPLAGWRSSGHKMLQATVPLRWRPWKAAQQRERRSTHSSAAASEHNPQLQEVVQHVRDHVVPARQGVVRPGFVGADGEILRFWEARRLLATQSTRSMRDIFARMRLVLQLQRRRREMQAAIRFHKRKQLLDTLSLAEHSSRIGDSRSLYQCVRWLAPRGTRSTIRLRDAEGRLMHPKQECRMLAEYATELFQAKRVLDVPDIQLQPLDPAVFHPDQWFCAISSLRIGKAVPIGMPTVQQWKDCNASAASELSQIAIQSLCCDKPSIPQEWADVQLAWLAKAGKTPSRPQNLRSIGLMSVDCKAFLIVLRGAIAPYIEDTMRQHPQYAYRKGASTSDALMRAAGHCSSVRKLLQRHRSDHTAKILGEATVPLVGGLMCGIDLQKAFDALPHSEIHSGLLDAGVPDALAAAVVQVHLQTKCFVRHGGTEGVVSMTRGLRQGCPIAPIVYAAWSCRLCRLLDRRIVVSWSAEHCTLFADDIFSCWVLHTVKDFKDAVRELRSLIEALHALGMSVNFQKSIVVLRLCGKAVAALSKSYLVWRNGAQHLRLRCADCDMYIPCSTSMPYLGATLSYDNFELQTYKTRAQQAHARFQELRRVLRTNGAIACRHRVRIYKATVWPTLWYALSSVGLTVDVLKGVGSLLAGHLRKVLRVHEEGISNRAVLQRAGIDPRGFFLSQVKSKGESILHDSRRADHIKVQESQHCYHVYQRMLGFEDTPAMSTLTRVAKASLNMHIQRRRDFMIGAHLKSTSPKAIAQDQLDIDISAALQVEQLIPDSSKIKVHWQRSHPQEWASASADAIAGAGRVEATHSLLQALVDDWHHQICVHAFTRLEGVTASVAVGPTLTLRLLDMTSSDAPMNALEGSEEWQFYLKYKPEGFAMASGTPSEVSTAVTAEERDPKLQKLSEAKSGNGKGTAGALGSSGDGTAQQAPKRQHGSWGRKQDWTNAQWSRDWKGNAGSSYDNDEIKEMQRAISMMQRLALRHEDSINLMKLEFSFVAHMRLNIPASVVHMLYVAADGWRKLKAQEPQKLDRPMRTSLFVCFFAELKTRIQALDKRQDDVDKMAELGWLVKGVPVTWQFLKWDGATQRNVIDTTKPPLTNAEVLEHIDVLLANAVATNSLARFHPTRPLAEGMQGESIVFLIQVGNFGDACISIRSSLKALCHNAVLQLVATQLKTDRASRSTLANNIAASIRA</sequence>
<dbReference type="EMBL" id="LSRX01001070">
    <property type="protein sequence ID" value="OLP84080.1"/>
    <property type="molecule type" value="Genomic_DNA"/>
</dbReference>
<dbReference type="SUPFAM" id="SSF56219">
    <property type="entry name" value="DNase I-like"/>
    <property type="match status" value="1"/>
</dbReference>
<feature type="compositionally biased region" description="Polar residues" evidence="5">
    <location>
        <begin position="115"/>
        <end position="129"/>
    </location>
</feature>
<protein>
    <submittedName>
        <fullName evidence="7">Putative ATP-dependent RNA helicase A</fullName>
    </submittedName>
</protein>
<dbReference type="InterPro" id="IPR005135">
    <property type="entry name" value="Endo/exonuclease/phosphatase"/>
</dbReference>
<dbReference type="InterPro" id="IPR000477">
    <property type="entry name" value="RT_dom"/>
</dbReference>
<proteinExistence type="predicted"/>
<dbReference type="InterPro" id="IPR036691">
    <property type="entry name" value="Endo/exonu/phosph_ase_sf"/>
</dbReference>
<dbReference type="Pfam" id="PF00078">
    <property type="entry name" value="RVT_1"/>
    <property type="match status" value="1"/>
</dbReference>
<dbReference type="InterPro" id="IPR027417">
    <property type="entry name" value="P-loop_NTPase"/>
</dbReference>
<reference evidence="7 8" key="1">
    <citation type="submission" date="2016-02" db="EMBL/GenBank/DDBJ databases">
        <title>Genome analysis of coral dinoflagellate symbionts highlights evolutionary adaptations to a symbiotic lifestyle.</title>
        <authorList>
            <person name="Aranda M."/>
            <person name="Li Y."/>
            <person name="Liew Y.J."/>
            <person name="Baumgarten S."/>
            <person name="Simakov O."/>
            <person name="Wilson M."/>
            <person name="Piel J."/>
            <person name="Ashoor H."/>
            <person name="Bougouffa S."/>
            <person name="Bajic V.B."/>
            <person name="Ryu T."/>
            <person name="Ravasi T."/>
            <person name="Bayer T."/>
            <person name="Micklem G."/>
            <person name="Kim H."/>
            <person name="Bhak J."/>
            <person name="Lajeunesse T.C."/>
            <person name="Voolstra C.R."/>
        </authorList>
    </citation>
    <scope>NUCLEOTIDE SEQUENCE [LARGE SCALE GENOMIC DNA]</scope>
    <source>
        <strain evidence="7 8">CCMP2467</strain>
    </source>
</reference>
<feature type="region of interest" description="Disordered" evidence="5">
    <location>
        <begin position="1"/>
        <end position="28"/>
    </location>
</feature>
<dbReference type="CDD" id="cd17917">
    <property type="entry name" value="DEXHc_RHA-like"/>
    <property type="match status" value="1"/>
</dbReference>
<dbReference type="GO" id="GO:0005524">
    <property type="term" value="F:ATP binding"/>
    <property type="evidence" value="ECO:0007669"/>
    <property type="project" value="UniProtKB-KW"/>
</dbReference>
<dbReference type="GO" id="GO:0004386">
    <property type="term" value="F:helicase activity"/>
    <property type="evidence" value="ECO:0007669"/>
    <property type="project" value="UniProtKB-KW"/>
</dbReference>
<keyword evidence="3 7" id="KW-0347">Helicase</keyword>
<dbReference type="Gene3D" id="3.40.50.300">
    <property type="entry name" value="P-loop containing nucleotide triphosphate hydrolases"/>
    <property type="match status" value="2"/>
</dbReference>
<feature type="region of interest" description="Disordered" evidence="5">
    <location>
        <begin position="112"/>
        <end position="135"/>
    </location>
</feature>
<keyword evidence="8" id="KW-1185">Reference proteome</keyword>
<evidence type="ECO:0000256" key="1">
    <source>
        <dbReference type="ARBA" id="ARBA00022741"/>
    </source>
</evidence>
<comment type="caution">
    <text evidence="7">The sequence shown here is derived from an EMBL/GenBank/DDBJ whole genome shotgun (WGS) entry which is preliminary data.</text>
</comment>
<dbReference type="Pfam" id="PF03372">
    <property type="entry name" value="Exo_endo_phos"/>
    <property type="match status" value="1"/>
</dbReference>
<dbReference type="OrthoDB" id="429917at2759"/>
<dbReference type="GO" id="GO:0003723">
    <property type="term" value="F:RNA binding"/>
    <property type="evidence" value="ECO:0007669"/>
    <property type="project" value="TreeGrafter"/>
</dbReference>
<feature type="domain" description="Helicase ATP-binding" evidence="6">
    <location>
        <begin position="174"/>
        <end position="332"/>
    </location>
</feature>
<dbReference type="InterPro" id="IPR014001">
    <property type="entry name" value="Helicase_ATP-bd"/>
</dbReference>
<evidence type="ECO:0000256" key="5">
    <source>
        <dbReference type="SAM" id="MobiDB-lite"/>
    </source>
</evidence>
<dbReference type="PANTHER" id="PTHR18934">
    <property type="entry name" value="ATP-DEPENDENT RNA HELICASE"/>
    <property type="match status" value="1"/>
</dbReference>